<feature type="non-terminal residue" evidence="2">
    <location>
        <position position="1"/>
    </location>
</feature>
<feature type="region of interest" description="Disordered" evidence="1">
    <location>
        <begin position="26"/>
        <end position="49"/>
    </location>
</feature>
<evidence type="ECO:0000256" key="1">
    <source>
        <dbReference type="SAM" id="MobiDB-lite"/>
    </source>
</evidence>
<feature type="compositionally biased region" description="Polar residues" evidence="1">
    <location>
        <begin position="26"/>
        <end position="39"/>
    </location>
</feature>
<sequence length="88" mass="9656">MSINQLCNDPDEEVKEAAAVLENMKQTSTRSTLDTSSPHEATLANPNGEGFMSRLMNAYEQGKATSPFIKFTSEMVESSVSRISEKIP</sequence>
<comment type="caution">
    <text evidence="2">The sequence shown here is derived from an EMBL/GenBank/DDBJ whole genome shotgun (WGS) entry which is preliminary data.</text>
</comment>
<dbReference type="OrthoDB" id="2441642at2759"/>
<gene>
    <name evidence="2" type="ORF">DERYTH_LOCUS27871</name>
</gene>
<evidence type="ECO:0000313" key="3">
    <source>
        <dbReference type="Proteomes" id="UP000789405"/>
    </source>
</evidence>
<accession>A0A9N9PKH5</accession>
<name>A0A9N9PKH5_9GLOM</name>
<keyword evidence="3" id="KW-1185">Reference proteome</keyword>
<protein>
    <submittedName>
        <fullName evidence="2">5696_t:CDS:1</fullName>
    </submittedName>
</protein>
<feature type="non-terminal residue" evidence="2">
    <location>
        <position position="88"/>
    </location>
</feature>
<dbReference type="EMBL" id="CAJVPY010066249">
    <property type="protein sequence ID" value="CAG8825283.1"/>
    <property type="molecule type" value="Genomic_DNA"/>
</dbReference>
<reference evidence="2" key="1">
    <citation type="submission" date="2021-06" db="EMBL/GenBank/DDBJ databases">
        <authorList>
            <person name="Kallberg Y."/>
            <person name="Tangrot J."/>
            <person name="Rosling A."/>
        </authorList>
    </citation>
    <scope>NUCLEOTIDE SEQUENCE</scope>
    <source>
        <strain evidence="2">MA453B</strain>
    </source>
</reference>
<dbReference type="AlphaFoldDB" id="A0A9N9PKH5"/>
<organism evidence="2 3">
    <name type="scientific">Dentiscutata erythropus</name>
    <dbReference type="NCBI Taxonomy" id="1348616"/>
    <lineage>
        <taxon>Eukaryota</taxon>
        <taxon>Fungi</taxon>
        <taxon>Fungi incertae sedis</taxon>
        <taxon>Mucoromycota</taxon>
        <taxon>Glomeromycotina</taxon>
        <taxon>Glomeromycetes</taxon>
        <taxon>Diversisporales</taxon>
        <taxon>Gigasporaceae</taxon>
        <taxon>Dentiscutata</taxon>
    </lineage>
</organism>
<evidence type="ECO:0000313" key="2">
    <source>
        <dbReference type="EMBL" id="CAG8825283.1"/>
    </source>
</evidence>
<proteinExistence type="predicted"/>
<dbReference type="Proteomes" id="UP000789405">
    <property type="component" value="Unassembled WGS sequence"/>
</dbReference>